<keyword evidence="2" id="KW-1185">Reference proteome</keyword>
<dbReference type="Proteomes" id="UP000249169">
    <property type="component" value="Unassembled WGS sequence"/>
</dbReference>
<sequence length="308" mass="34778">MDGQHFRDWLRWMLFGGLALGAVACATPSDAPRSSGRLKGGLLGLESTRAPWMDWTAVPARQMWPLGMEGQDDVVVFEAWEVVDDGFREHAWDAIFRVLLSLDVPQAQGDAVQMALMVLDPKREETRFELSFFMSESAGREGVVLRVYATGEVGPGVWVEGARELGGKAMEWRMRVEPAVEESRGLSVKWRQEQGQWVATYVADATREPTGPADGDHVVRPHDVATLQTAIWEQVIEQRFVSPEMEYRLLALPEEGATPLRRGLWPIRHGGSWRERRIDEYPNDSVFWPRGMPDAFGEGREKRPEYAG</sequence>
<reference evidence="1 2" key="1">
    <citation type="submission" date="2018-05" db="EMBL/GenBank/DDBJ databases">
        <title>Lujinxingia marina gen. nov. sp. nov., a new facultative anaerobic member of the class Deltaproteobacteria, and proposal of Lujinxingaceae fam. nov.</title>
        <authorList>
            <person name="Li C.-M."/>
        </authorList>
    </citation>
    <scope>NUCLEOTIDE SEQUENCE [LARGE SCALE GENOMIC DNA]</scope>
    <source>
        <strain evidence="1 2">B210</strain>
    </source>
</reference>
<evidence type="ECO:0000313" key="2">
    <source>
        <dbReference type="Proteomes" id="UP000249169"/>
    </source>
</evidence>
<accession>A0A328CCK0</accession>
<dbReference type="OrthoDB" id="5497490at2"/>
<dbReference type="RefSeq" id="WP_111729161.1">
    <property type="nucleotide sequence ID" value="NZ_QHKO01000002.1"/>
</dbReference>
<comment type="caution">
    <text evidence="1">The sequence shown here is derived from an EMBL/GenBank/DDBJ whole genome shotgun (WGS) entry which is preliminary data.</text>
</comment>
<proteinExistence type="predicted"/>
<dbReference type="AlphaFoldDB" id="A0A328CCK0"/>
<evidence type="ECO:0000313" key="1">
    <source>
        <dbReference type="EMBL" id="RAL23907.1"/>
    </source>
</evidence>
<evidence type="ECO:0008006" key="3">
    <source>
        <dbReference type="Google" id="ProtNLM"/>
    </source>
</evidence>
<gene>
    <name evidence="1" type="ORF">DL240_07100</name>
</gene>
<organism evidence="1 2">
    <name type="scientific">Lujinxingia litoralis</name>
    <dbReference type="NCBI Taxonomy" id="2211119"/>
    <lineage>
        <taxon>Bacteria</taxon>
        <taxon>Deltaproteobacteria</taxon>
        <taxon>Bradymonadales</taxon>
        <taxon>Lujinxingiaceae</taxon>
        <taxon>Lujinxingia</taxon>
    </lineage>
</organism>
<protein>
    <recommendedName>
        <fullName evidence="3">Lipoprotein</fullName>
    </recommendedName>
</protein>
<name>A0A328CCK0_9DELT</name>
<dbReference type="EMBL" id="QHKO01000002">
    <property type="protein sequence ID" value="RAL23907.1"/>
    <property type="molecule type" value="Genomic_DNA"/>
</dbReference>
<dbReference type="PROSITE" id="PS51257">
    <property type="entry name" value="PROKAR_LIPOPROTEIN"/>
    <property type="match status" value="1"/>
</dbReference>